<keyword evidence="3" id="KW-0964">Secreted</keyword>
<dbReference type="GO" id="GO:0030245">
    <property type="term" value="P:cellulose catabolic process"/>
    <property type="evidence" value="ECO:0007669"/>
    <property type="project" value="UniProtKB-KW"/>
</dbReference>
<protein>
    <recommendedName>
        <fullName evidence="16">lytic cellulose monooxygenase (C4-dehydrogenating)</fullName>
        <ecNumber evidence="16">1.14.99.56</ecNumber>
    </recommendedName>
</protein>
<dbReference type="PANTHER" id="PTHR33353:SF10">
    <property type="entry name" value="ENDO-BETA-1,4-GLUCANASE D"/>
    <property type="match status" value="1"/>
</dbReference>
<evidence type="ECO:0000256" key="11">
    <source>
        <dbReference type="ARBA" id="ARBA00023180"/>
    </source>
</evidence>
<keyword evidence="11" id="KW-0325">Glycoprotein</keyword>
<accession>A0A9P8C5A7</accession>
<name>A0A9P8C5A7_9HELO</name>
<keyword evidence="4" id="KW-0479">Metal-binding</keyword>
<evidence type="ECO:0000256" key="12">
    <source>
        <dbReference type="ARBA" id="ARBA00023277"/>
    </source>
</evidence>
<evidence type="ECO:0000256" key="16">
    <source>
        <dbReference type="ARBA" id="ARBA00047174"/>
    </source>
</evidence>
<evidence type="ECO:0000256" key="3">
    <source>
        <dbReference type="ARBA" id="ARBA00022525"/>
    </source>
</evidence>
<evidence type="ECO:0000256" key="17">
    <source>
        <dbReference type="SAM" id="SignalP"/>
    </source>
</evidence>
<keyword evidence="12" id="KW-0119">Carbohydrate metabolism</keyword>
<dbReference type="InterPro" id="IPR005103">
    <property type="entry name" value="AA9_LPMO"/>
</dbReference>
<comment type="catalytic activity">
    <reaction evidence="15">
        <text>[(1-&gt;4)-beta-D-glucosyl]n+m + reduced acceptor + O2 = 4-dehydro-beta-D-glucosyl-[(1-&gt;4)-beta-D-glucosyl]n-1 + [(1-&gt;4)-beta-D-glucosyl]m + acceptor + H2O.</text>
        <dbReference type="EC" id="1.14.99.56"/>
    </reaction>
</comment>
<comment type="caution">
    <text evidence="19">The sequence shown here is derived from an EMBL/GenBank/DDBJ whole genome shotgun (WGS) entry which is preliminary data.</text>
</comment>
<dbReference type="EC" id="1.14.99.56" evidence="16"/>
<keyword evidence="7" id="KW-0560">Oxidoreductase</keyword>
<proteinExistence type="inferred from homology"/>
<feature type="chain" id="PRO_5040338086" description="lytic cellulose monooxygenase (C4-dehydrogenating)" evidence="17">
    <location>
        <begin position="17"/>
        <end position="237"/>
    </location>
</feature>
<dbReference type="EMBL" id="MU251478">
    <property type="protein sequence ID" value="KAG9234030.1"/>
    <property type="molecule type" value="Genomic_DNA"/>
</dbReference>
<dbReference type="OrthoDB" id="3496539at2759"/>
<dbReference type="GO" id="GO:0005576">
    <property type="term" value="C:extracellular region"/>
    <property type="evidence" value="ECO:0007669"/>
    <property type="project" value="UniProtKB-SubCell"/>
</dbReference>
<organism evidence="19 20">
    <name type="scientific">Amylocarpus encephaloides</name>
    <dbReference type="NCBI Taxonomy" id="45428"/>
    <lineage>
        <taxon>Eukaryota</taxon>
        <taxon>Fungi</taxon>
        <taxon>Dikarya</taxon>
        <taxon>Ascomycota</taxon>
        <taxon>Pezizomycotina</taxon>
        <taxon>Leotiomycetes</taxon>
        <taxon>Helotiales</taxon>
        <taxon>Helotiales incertae sedis</taxon>
        <taxon>Amylocarpus</taxon>
    </lineage>
</organism>
<evidence type="ECO:0000256" key="1">
    <source>
        <dbReference type="ARBA" id="ARBA00001973"/>
    </source>
</evidence>
<dbReference type="CDD" id="cd21175">
    <property type="entry name" value="LPMO_AA9"/>
    <property type="match status" value="1"/>
</dbReference>
<keyword evidence="10" id="KW-1015">Disulfide bond</keyword>
<keyword evidence="9" id="KW-0503">Monooxygenase</keyword>
<evidence type="ECO:0000256" key="2">
    <source>
        <dbReference type="ARBA" id="ARBA00004613"/>
    </source>
</evidence>
<sequence>MKLTLLIVLQSSLIVAHYTFKSISLPKTNTNFPTWQYLRRWNSQVWDPVIDDIWPIYNSRVESIDIRCNVNATSAPDTLTIRAGEELSINVPYTISHPGPLMAYLARVPDGKTAVNWEGDGEVNGDVDQAVGWPNYGKSSVSFTIPLSTPSGEYLFRVEHIGLQTAANIGSQHFVSCAQIEVAGGGLGVPGPKTAFPGAYSLDDEVFHVNLYVGLNETTYLKEPYVTRTPGPVIWKG</sequence>
<evidence type="ECO:0000256" key="10">
    <source>
        <dbReference type="ARBA" id="ARBA00023157"/>
    </source>
</evidence>
<evidence type="ECO:0000256" key="14">
    <source>
        <dbReference type="ARBA" id="ARBA00044502"/>
    </source>
</evidence>
<evidence type="ECO:0000256" key="6">
    <source>
        <dbReference type="ARBA" id="ARBA00023001"/>
    </source>
</evidence>
<keyword evidence="20" id="KW-1185">Reference proteome</keyword>
<evidence type="ECO:0000256" key="9">
    <source>
        <dbReference type="ARBA" id="ARBA00023033"/>
    </source>
</evidence>
<comment type="similarity">
    <text evidence="14">Belongs to the polysaccharide monooxygenase AA9 family.</text>
</comment>
<dbReference type="AlphaFoldDB" id="A0A9P8C5A7"/>
<dbReference type="GO" id="GO:0016787">
    <property type="term" value="F:hydrolase activity"/>
    <property type="evidence" value="ECO:0007669"/>
    <property type="project" value="UniProtKB-KW"/>
</dbReference>
<dbReference type="InterPro" id="IPR049892">
    <property type="entry name" value="AA9"/>
</dbReference>
<evidence type="ECO:0000259" key="18">
    <source>
        <dbReference type="Pfam" id="PF03443"/>
    </source>
</evidence>
<evidence type="ECO:0000313" key="20">
    <source>
        <dbReference type="Proteomes" id="UP000824998"/>
    </source>
</evidence>
<keyword evidence="13" id="KW-0624">Polysaccharide degradation</keyword>
<keyword evidence="8" id="KW-0186">Copper</keyword>
<gene>
    <name evidence="19" type="ORF">BJ875DRAFT_484596</name>
</gene>
<dbReference type="GO" id="GO:0046872">
    <property type="term" value="F:metal ion binding"/>
    <property type="evidence" value="ECO:0007669"/>
    <property type="project" value="UniProtKB-KW"/>
</dbReference>
<feature type="domain" description="Auxiliary Activity family 9 catalytic" evidence="18">
    <location>
        <begin position="17"/>
        <end position="220"/>
    </location>
</feature>
<evidence type="ECO:0000256" key="8">
    <source>
        <dbReference type="ARBA" id="ARBA00023008"/>
    </source>
</evidence>
<dbReference type="GO" id="GO:0004497">
    <property type="term" value="F:monooxygenase activity"/>
    <property type="evidence" value="ECO:0007669"/>
    <property type="project" value="UniProtKB-KW"/>
</dbReference>
<dbReference type="Gene3D" id="2.70.50.70">
    <property type="match status" value="1"/>
</dbReference>
<dbReference type="Proteomes" id="UP000824998">
    <property type="component" value="Unassembled WGS sequence"/>
</dbReference>
<evidence type="ECO:0000256" key="5">
    <source>
        <dbReference type="ARBA" id="ARBA00022729"/>
    </source>
</evidence>
<evidence type="ECO:0000256" key="7">
    <source>
        <dbReference type="ARBA" id="ARBA00023002"/>
    </source>
</evidence>
<comment type="subcellular location">
    <subcellularLocation>
        <location evidence="2">Secreted</location>
    </subcellularLocation>
</comment>
<evidence type="ECO:0000256" key="13">
    <source>
        <dbReference type="ARBA" id="ARBA00023326"/>
    </source>
</evidence>
<dbReference type="PANTHER" id="PTHR33353">
    <property type="entry name" value="PUTATIVE (AFU_ORTHOLOGUE AFUA_1G12560)-RELATED"/>
    <property type="match status" value="1"/>
</dbReference>
<reference evidence="19" key="1">
    <citation type="journal article" date="2021" name="IMA Fungus">
        <title>Genomic characterization of three marine fungi, including Emericellopsis atlantica sp. nov. with signatures of a generalist lifestyle and marine biomass degradation.</title>
        <authorList>
            <person name="Hagestad O.C."/>
            <person name="Hou L."/>
            <person name="Andersen J.H."/>
            <person name="Hansen E.H."/>
            <person name="Altermark B."/>
            <person name="Li C."/>
            <person name="Kuhnert E."/>
            <person name="Cox R.J."/>
            <person name="Crous P.W."/>
            <person name="Spatafora J.W."/>
            <person name="Lail K."/>
            <person name="Amirebrahimi M."/>
            <person name="Lipzen A."/>
            <person name="Pangilinan J."/>
            <person name="Andreopoulos W."/>
            <person name="Hayes R.D."/>
            <person name="Ng V."/>
            <person name="Grigoriev I.V."/>
            <person name="Jackson S.A."/>
            <person name="Sutton T.D.S."/>
            <person name="Dobson A.D.W."/>
            <person name="Rama T."/>
        </authorList>
    </citation>
    <scope>NUCLEOTIDE SEQUENCE</scope>
    <source>
        <strain evidence="19">TRa018bII</strain>
    </source>
</reference>
<keyword evidence="5 17" id="KW-0732">Signal</keyword>
<evidence type="ECO:0000313" key="19">
    <source>
        <dbReference type="EMBL" id="KAG9234030.1"/>
    </source>
</evidence>
<comment type="cofactor">
    <cofactor evidence="1">
        <name>Cu(2+)</name>
        <dbReference type="ChEBI" id="CHEBI:29036"/>
    </cofactor>
</comment>
<evidence type="ECO:0000256" key="4">
    <source>
        <dbReference type="ARBA" id="ARBA00022723"/>
    </source>
</evidence>
<keyword evidence="19" id="KW-0378">Hydrolase</keyword>
<feature type="signal peptide" evidence="17">
    <location>
        <begin position="1"/>
        <end position="16"/>
    </location>
</feature>
<dbReference type="Pfam" id="PF03443">
    <property type="entry name" value="AA9"/>
    <property type="match status" value="1"/>
</dbReference>
<keyword evidence="6" id="KW-0136">Cellulose degradation</keyword>
<evidence type="ECO:0000256" key="15">
    <source>
        <dbReference type="ARBA" id="ARBA00045077"/>
    </source>
</evidence>